<dbReference type="InterPro" id="IPR041492">
    <property type="entry name" value="HAD_2"/>
</dbReference>
<dbReference type="EMBL" id="SUMG01000009">
    <property type="protein sequence ID" value="NBG88578.1"/>
    <property type="molecule type" value="Genomic_DNA"/>
</dbReference>
<dbReference type="PANTHER" id="PTHR43434:SF1">
    <property type="entry name" value="PHOSPHOGLYCOLATE PHOSPHATASE"/>
    <property type="match status" value="1"/>
</dbReference>
<keyword evidence="2" id="KW-1185">Reference proteome</keyword>
<dbReference type="InterPro" id="IPR023214">
    <property type="entry name" value="HAD_sf"/>
</dbReference>
<dbReference type="InterPro" id="IPR050155">
    <property type="entry name" value="HAD-like_hydrolase_sf"/>
</dbReference>
<dbReference type="GO" id="GO:0008967">
    <property type="term" value="F:phosphoglycolate phosphatase activity"/>
    <property type="evidence" value="ECO:0007669"/>
    <property type="project" value="TreeGrafter"/>
</dbReference>
<comment type="caution">
    <text evidence="1">The sequence shown here is derived from an EMBL/GenBank/DDBJ whole genome shotgun (WGS) entry which is preliminary data.</text>
</comment>
<dbReference type="CDD" id="cd01427">
    <property type="entry name" value="HAD_like"/>
    <property type="match status" value="1"/>
</dbReference>
<dbReference type="PANTHER" id="PTHR43434">
    <property type="entry name" value="PHOSPHOGLYCOLATE PHOSPHATASE"/>
    <property type="match status" value="1"/>
</dbReference>
<dbReference type="GO" id="GO:0005829">
    <property type="term" value="C:cytosol"/>
    <property type="evidence" value="ECO:0007669"/>
    <property type="project" value="TreeGrafter"/>
</dbReference>
<reference evidence="1 2" key="1">
    <citation type="submission" date="2019-04" db="EMBL/GenBank/DDBJ databases">
        <title>Isachenkonia alkalipeptolytica gen. nov. sp. nov. a new anaerobic, alkiliphilic organothrophic bacterium capable to reduce synthesized ferrihydrite isolated from a soda lake.</title>
        <authorList>
            <person name="Toshchakov S.V."/>
            <person name="Zavarzina D.G."/>
            <person name="Zhilina T.N."/>
            <person name="Kostrikina N.A."/>
            <person name="Kublanov I.V."/>
        </authorList>
    </citation>
    <scope>NUCLEOTIDE SEQUENCE [LARGE SCALE GENOMIC DNA]</scope>
    <source>
        <strain evidence="1 2">Z-1701</strain>
    </source>
</reference>
<keyword evidence="1" id="KW-0378">Hydrolase</keyword>
<gene>
    <name evidence="1" type="ORF">ISALK_08690</name>
</gene>
<dbReference type="Proteomes" id="UP000449710">
    <property type="component" value="Unassembled WGS sequence"/>
</dbReference>
<dbReference type="SFLD" id="SFLDS00003">
    <property type="entry name" value="Haloacid_Dehalogenase"/>
    <property type="match status" value="1"/>
</dbReference>
<sequence length="244" mass="27801">MKIKGILLDKDGTIIEFEKTWHKVFQSIFQELEEGWKLPREKIRELQKISGFTPRGFEKESLIQYAPVEEILSRWMEVLNTSGGDHGEATGITKDALGKLMEKHSKGPDAKVVPLENTLETIQTFHRKGYILGLATADSRESTLHNLEALGIGSFFHFIGSDDGFFKGKPDPHMGETFCREFQLNPREVLYIGDSLTDMDFAENTGFHFIGIKGSHNEYERFMEKRYPVIENIGELEEELLAGD</sequence>
<dbReference type="GO" id="GO:0006281">
    <property type="term" value="P:DNA repair"/>
    <property type="evidence" value="ECO:0007669"/>
    <property type="project" value="TreeGrafter"/>
</dbReference>
<dbReference type="Pfam" id="PF13419">
    <property type="entry name" value="HAD_2"/>
    <property type="match status" value="1"/>
</dbReference>
<evidence type="ECO:0000313" key="1">
    <source>
        <dbReference type="EMBL" id="NBG88578.1"/>
    </source>
</evidence>
<dbReference type="InterPro" id="IPR036412">
    <property type="entry name" value="HAD-like_sf"/>
</dbReference>
<dbReference type="AlphaFoldDB" id="A0AA43XKN2"/>
<dbReference type="SFLD" id="SFLDG01129">
    <property type="entry name" value="C1.5:_HAD__Beta-PGM__Phosphata"/>
    <property type="match status" value="1"/>
</dbReference>
<organism evidence="1 2">
    <name type="scientific">Isachenkonia alkalipeptolytica</name>
    <dbReference type="NCBI Taxonomy" id="2565777"/>
    <lineage>
        <taxon>Bacteria</taxon>
        <taxon>Bacillati</taxon>
        <taxon>Bacillota</taxon>
        <taxon>Clostridia</taxon>
        <taxon>Eubacteriales</taxon>
        <taxon>Clostridiaceae</taxon>
        <taxon>Isachenkonia</taxon>
    </lineage>
</organism>
<accession>A0AA43XKN2</accession>
<dbReference type="Gene3D" id="1.10.150.240">
    <property type="entry name" value="Putative phosphatase, domain 2"/>
    <property type="match status" value="1"/>
</dbReference>
<dbReference type="InterPro" id="IPR006439">
    <property type="entry name" value="HAD-SF_hydro_IA"/>
</dbReference>
<dbReference type="NCBIfam" id="TIGR01549">
    <property type="entry name" value="HAD-SF-IA-v1"/>
    <property type="match status" value="1"/>
</dbReference>
<dbReference type="InterPro" id="IPR023198">
    <property type="entry name" value="PGP-like_dom2"/>
</dbReference>
<dbReference type="RefSeq" id="WP_160721324.1">
    <property type="nucleotide sequence ID" value="NZ_SUMG01000009.1"/>
</dbReference>
<name>A0AA43XKN2_9CLOT</name>
<evidence type="ECO:0000313" key="2">
    <source>
        <dbReference type="Proteomes" id="UP000449710"/>
    </source>
</evidence>
<dbReference type="Gene3D" id="3.40.50.1000">
    <property type="entry name" value="HAD superfamily/HAD-like"/>
    <property type="match status" value="1"/>
</dbReference>
<protein>
    <submittedName>
        <fullName evidence="1">HAD family hydrolase</fullName>
    </submittedName>
</protein>
<dbReference type="SUPFAM" id="SSF56784">
    <property type="entry name" value="HAD-like"/>
    <property type="match status" value="1"/>
</dbReference>
<proteinExistence type="predicted"/>